<evidence type="ECO:0000256" key="1">
    <source>
        <dbReference type="ARBA" id="ARBA00022722"/>
    </source>
</evidence>
<evidence type="ECO:0000256" key="3">
    <source>
        <dbReference type="ARBA" id="ARBA00022801"/>
    </source>
</evidence>
<evidence type="ECO:0000259" key="6">
    <source>
        <dbReference type="Pfam" id="PF01850"/>
    </source>
</evidence>
<sequence>MAGQRVRRGRADRRPPCSGRRRGRRSRWRSPLTTVLDTSAILAWLRDETGANTVNAVISSATMSTVNWSELAQKLTQHGADAGRTCDRLRTLGLAVEPFTTEDAVRAGELWARTRSAGSSLGDRACLALAIRLDAPVLTADKAWQDIEAEVSIELLR</sequence>
<name>A0A5M7BZ57_SACHI</name>
<dbReference type="OrthoDB" id="286092at2"/>
<dbReference type="Pfam" id="PF01850">
    <property type="entry name" value="PIN"/>
    <property type="match status" value="1"/>
</dbReference>
<proteinExistence type="predicted"/>
<comment type="caution">
    <text evidence="7">The sequence shown here is derived from an EMBL/GenBank/DDBJ whole genome shotgun (WGS) entry which is preliminary data.</text>
</comment>
<accession>A0A5M7BZ57</accession>
<dbReference type="GO" id="GO:0046872">
    <property type="term" value="F:metal ion binding"/>
    <property type="evidence" value="ECO:0007669"/>
    <property type="project" value="UniProtKB-KW"/>
</dbReference>
<dbReference type="SUPFAM" id="SSF88723">
    <property type="entry name" value="PIN domain-like"/>
    <property type="match status" value="1"/>
</dbReference>
<keyword evidence="1" id="KW-0540">Nuclease</keyword>
<gene>
    <name evidence="7" type="ORF">F1721_16180</name>
</gene>
<protein>
    <submittedName>
        <fullName evidence="7">Type II toxin-antitoxin system VapC family toxin</fullName>
    </submittedName>
</protein>
<evidence type="ECO:0000256" key="2">
    <source>
        <dbReference type="ARBA" id="ARBA00022723"/>
    </source>
</evidence>
<keyword evidence="4" id="KW-0460">Magnesium</keyword>
<dbReference type="Proteomes" id="UP000323946">
    <property type="component" value="Unassembled WGS sequence"/>
</dbReference>
<evidence type="ECO:0000313" key="8">
    <source>
        <dbReference type="Proteomes" id="UP000323946"/>
    </source>
</evidence>
<feature type="domain" description="PIN" evidence="6">
    <location>
        <begin position="35"/>
        <end position="148"/>
    </location>
</feature>
<evidence type="ECO:0000256" key="4">
    <source>
        <dbReference type="ARBA" id="ARBA00022842"/>
    </source>
</evidence>
<dbReference type="EMBL" id="VWPH01000007">
    <property type="protein sequence ID" value="KAA5832541.1"/>
    <property type="molecule type" value="Genomic_DNA"/>
</dbReference>
<organism evidence="7 8">
    <name type="scientific">Saccharopolyspora hirsuta</name>
    <dbReference type="NCBI Taxonomy" id="1837"/>
    <lineage>
        <taxon>Bacteria</taxon>
        <taxon>Bacillati</taxon>
        <taxon>Actinomycetota</taxon>
        <taxon>Actinomycetes</taxon>
        <taxon>Pseudonocardiales</taxon>
        <taxon>Pseudonocardiaceae</taxon>
        <taxon>Saccharopolyspora</taxon>
    </lineage>
</organism>
<evidence type="ECO:0000313" key="7">
    <source>
        <dbReference type="EMBL" id="KAA5832541.1"/>
    </source>
</evidence>
<dbReference type="InterPro" id="IPR002716">
    <property type="entry name" value="PIN_dom"/>
</dbReference>
<evidence type="ECO:0000256" key="5">
    <source>
        <dbReference type="SAM" id="MobiDB-lite"/>
    </source>
</evidence>
<dbReference type="InterPro" id="IPR029060">
    <property type="entry name" value="PIN-like_dom_sf"/>
</dbReference>
<dbReference type="Gene3D" id="3.40.50.1010">
    <property type="entry name" value="5'-nuclease"/>
    <property type="match status" value="1"/>
</dbReference>
<keyword evidence="8" id="KW-1185">Reference proteome</keyword>
<reference evidence="7 8" key="1">
    <citation type="submission" date="2019-09" db="EMBL/GenBank/DDBJ databases">
        <title>Draft genome sequence of the thermophilic Saccharopolyspora hirsuta VKM Ac-666T.</title>
        <authorList>
            <person name="Lobastova T.G."/>
            <person name="Fokina V."/>
            <person name="Bragin E.Y."/>
            <person name="Shtratnikova V.Y."/>
            <person name="Starodumova I.P."/>
            <person name="Tarlachkov S.V."/>
            <person name="Donova M.V."/>
        </authorList>
    </citation>
    <scope>NUCLEOTIDE SEQUENCE [LARGE SCALE GENOMIC DNA]</scope>
    <source>
        <strain evidence="7 8">VKM Ac-666</strain>
    </source>
</reference>
<feature type="region of interest" description="Disordered" evidence="5">
    <location>
        <begin position="1"/>
        <end position="28"/>
    </location>
</feature>
<dbReference type="CDD" id="cd18682">
    <property type="entry name" value="PIN_VapC-like"/>
    <property type="match status" value="1"/>
</dbReference>
<dbReference type="GO" id="GO:0004518">
    <property type="term" value="F:nuclease activity"/>
    <property type="evidence" value="ECO:0007669"/>
    <property type="project" value="UniProtKB-KW"/>
</dbReference>
<dbReference type="AlphaFoldDB" id="A0A5M7BZ57"/>
<feature type="compositionally biased region" description="Basic residues" evidence="5">
    <location>
        <begin position="1"/>
        <end position="11"/>
    </location>
</feature>
<feature type="compositionally biased region" description="Basic residues" evidence="5">
    <location>
        <begin position="19"/>
        <end position="28"/>
    </location>
</feature>
<dbReference type="GO" id="GO:0016787">
    <property type="term" value="F:hydrolase activity"/>
    <property type="evidence" value="ECO:0007669"/>
    <property type="project" value="UniProtKB-KW"/>
</dbReference>
<keyword evidence="3" id="KW-0378">Hydrolase</keyword>
<keyword evidence="2" id="KW-0479">Metal-binding</keyword>